<name>A0A6A6UTW9_9PEZI</name>
<proteinExistence type="predicted"/>
<reference evidence="1" key="1">
    <citation type="journal article" date="2020" name="Stud. Mycol.">
        <title>101 Dothideomycetes genomes: a test case for predicting lifestyles and emergence of pathogens.</title>
        <authorList>
            <person name="Haridas S."/>
            <person name="Albert R."/>
            <person name="Binder M."/>
            <person name="Bloem J."/>
            <person name="Labutti K."/>
            <person name="Salamov A."/>
            <person name="Andreopoulos B."/>
            <person name="Baker S."/>
            <person name="Barry K."/>
            <person name="Bills G."/>
            <person name="Bluhm B."/>
            <person name="Cannon C."/>
            <person name="Castanera R."/>
            <person name="Culley D."/>
            <person name="Daum C."/>
            <person name="Ezra D."/>
            <person name="Gonzalez J."/>
            <person name="Henrissat B."/>
            <person name="Kuo A."/>
            <person name="Liang C."/>
            <person name="Lipzen A."/>
            <person name="Lutzoni F."/>
            <person name="Magnuson J."/>
            <person name="Mondo S."/>
            <person name="Nolan M."/>
            <person name="Ohm R."/>
            <person name="Pangilinan J."/>
            <person name="Park H.-J."/>
            <person name="Ramirez L."/>
            <person name="Alfaro M."/>
            <person name="Sun H."/>
            <person name="Tritt A."/>
            <person name="Yoshinaga Y."/>
            <person name="Zwiers L.-H."/>
            <person name="Turgeon B."/>
            <person name="Goodwin S."/>
            <person name="Spatafora J."/>
            <person name="Crous P."/>
            <person name="Grigoriev I."/>
        </authorList>
    </citation>
    <scope>NUCLEOTIDE SEQUENCE</scope>
    <source>
        <strain evidence="1">CBS 115976</strain>
    </source>
</reference>
<dbReference type="AlphaFoldDB" id="A0A6A6UTW9"/>
<sequence>MRLMADCPAAERLALESARKIRNRRIHNPFVGARARYVESEDAAFYGVMAIAELIYKNYRRGENTEHTPELDRNAYRRLWVELKRTEPLFALAASLEIPRDDIENRGAFLETRIRYWMAKDMLAIQNGISQPPDSVPWLCRLKREIHGAVRGISMTDDVRTVHAFLWDRLPLDSIEKCGKNPHFGG</sequence>
<dbReference type="EMBL" id="MU004230">
    <property type="protein sequence ID" value="KAF2674871.1"/>
    <property type="molecule type" value="Genomic_DNA"/>
</dbReference>
<accession>A0A6A6UTW9</accession>
<protein>
    <submittedName>
        <fullName evidence="1">Uncharacterized protein</fullName>
    </submittedName>
</protein>
<organism evidence="1 2">
    <name type="scientific">Microthyrium microscopicum</name>
    <dbReference type="NCBI Taxonomy" id="703497"/>
    <lineage>
        <taxon>Eukaryota</taxon>
        <taxon>Fungi</taxon>
        <taxon>Dikarya</taxon>
        <taxon>Ascomycota</taxon>
        <taxon>Pezizomycotina</taxon>
        <taxon>Dothideomycetes</taxon>
        <taxon>Dothideomycetes incertae sedis</taxon>
        <taxon>Microthyriales</taxon>
        <taxon>Microthyriaceae</taxon>
        <taxon>Microthyrium</taxon>
    </lineage>
</organism>
<dbReference type="Proteomes" id="UP000799302">
    <property type="component" value="Unassembled WGS sequence"/>
</dbReference>
<evidence type="ECO:0000313" key="2">
    <source>
        <dbReference type="Proteomes" id="UP000799302"/>
    </source>
</evidence>
<gene>
    <name evidence="1" type="ORF">BT63DRAFT_409009</name>
</gene>
<keyword evidence="2" id="KW-1185">Reference proteome</keyword>
<evidence type="ECO:0000313" key="1">
    <source>
        <dbReference type="EMBL" id="KAF2674871.1"/>
    </source>
</evidence>